<evidence type="ECO:0000313" key="2">
    <source>
        <dbReference type="Proteomes" id="UP000184097"/>
    </source>
</evidence>
<evidence type="ECO:0000313" key="1">
    <source>
        <dbReference type="EMBL" id="SHN57336.1"/>
    </source>
</evidence>
<name>A0A1M7SFP1_9FIRM</name>
<dbReference type="RefSeq" id="WP_178297628.1">
    <property type="nucleotide sequence ID" value="NZ_FRDH01000006.1"/>
</dbReference>
<proteinExistence type="predicted"/>
<organism evidence="1 2">
    <name type="scientific">Butyrivibrio hungatei DSM 14810</name>
    <dbReference type="NCBI Taxonomy" id="1121132"/>
    <lineage>
        <taxon>Bacteria</taxon>
        <taxon>Bacillati</taxon>
        <taxon>Bacillota</taxon>
        <taxon>Clostridia</taxon>
        <taxon>Lachnospirales</taxon>
        <taxon>Lachnospiraceae</taxon>
        <taxon>Butyrivibrio</taxon>
    </lineage>
</organism>
<dbReference type="EMBL" id="FRDH01000006">
    <property type="protein sequence ID" value="SHN57336.1"/>
    <property type="molecule type" value="Genomic_DNA"/>
</dbReference>
<reference evidence="1 2" key="1">
    <citation type="submission" date="2016-12" db="EMBL/GenBank/DDBJ databases">
        <authorList>
            <person name="Song W.-J."/>
            <person name="Kurnit D.M."/>
        </authorList>
    </citation>
    <scope>NUCLEOTIDE SEQUENCE [LARGE SCALE GENOMIC DNA]</scope>
    <source>
        <strain evidence="1 2">DSM 14810</strain>
    </source>
</reference>
<dbReference type="AlphaFoldDB" id="A0A1M7SFP1"/>
<gene>
    <name evidence="1" type="ORF">SAMN02745247_01690</name>
</gene>
<dbReference type="Proteomes" id="UP000184097">
    <property type="component" value="Unassembled WGS sequence"/>
</dbReference>
<sequence length="46" mass="5068">MLLTIFLAVVICAAVALMMFAGVAFIQDTKMFCFGCLDMYTVLIID</sequence>
<accession>A0A1M7SFP1</accession>
<protein>
    <submittedName>
        <fullName evidence="1">Uncharacterized protein</fullName>
    </submittedName>
</protein>